<dbReference type="InterPro" id="IPR036890">
    <property type="entry name" value="HATPase_C_sf"/>
</dbReference>
<evidence type="ECO:0000259" key="6">
    <source>
        <dbReference type="SMART" id="SM01340"/>
    </source>
</evidence>
<feature type="domain" description="DNA mismatch repair protein S5" evidence="6">
    <location>
        <begin position="193"/>
        <end position="294"/>
    </location>
</feature>
<sequence length="479" mass="54674">MNENVISKIAAGQIAVSPSSVVKELVENSLDANASTVTVLINSPFNFKVIDDGEGIPFKELPLAVERFSTSKIENSEDLLKLRTYGFRGEALHAISLFSRLVLKSRYYLEEIGGVIVVKGGVVENYEPIPFSSGTTVVVEDLYFNVPVRKKSVSRNEKQRMKNVVEDLAIANEGVVFKIDNVTYPVSSKMERIYRVTGKGFELKEKEFLTLFYKTKFDGSSGRVKKIFVNRRPVVSKEIAVLLRKHHIEEYILFIEFPPSEVDFNISPLKDKVVFKDLSNVLRNLESLLNKNLYFLPQFKTVQGVKEEASFNYGRLKLIGTDGTVAICEDGNYYYFFDIHLLHERVNYEMILEKLREGFFEEKRLSPPIYLDDYLMVKKLERLGVNVKRDGKKFIILSLPAIISREDVEDVLKGKEPESVASSACKNAVKAGVEFVSTSELEKLIALYMECKEKRVCPHGRLIFYRIKKRDILKKLGRL</sequence>
<evidence type="ECO:0000256" key="2">
    <source>
        <dbReference type="ARBA" id="ARBA00021975"/>
    </source>
</evidence>
<evidence type="ECO:0000256" key="1">
    <source>
        <dbReference type="ARBA" id="ARBA00006082"/>
    </source>
</evidence>
<dbReference type="GO" id="GO:0140664">
    <property type="term" value="F:ATP-dependent DNA damage sensor activity"/>
    <property type="evidence" value="ECO:0007669"/>
    <property type="project" value="InterPro"/>
</dbReference>
<dbReference type="SMART" id="SM00853">
    <property type="entry name" value="MutL_C"/>
    <property type="match status" value="1"/>
</dbReference>
<dbReference type="GO" id="GO:0030983">
    <property type="term" value="F:mismatched DNA binding"/>
    <property type="evidence" value="ECO:0007669"/>
    <property type="project" value="InterPro"/>
</dbReference>
<dbReference type="PANTHER" id="PTHR10073">
    <property type="entry name" value="DNA MISMATCH REPAIR PROTEIN MLH, PMS, MUTL"/>
    <property type="match status" value="1"/>
</dbReference>
<dbReference type="PROSITE" id="PS00058">
    <property type="entry name" value="DNA_MISMATCH_REPAIR_1"/>
    <property type="match status" value="1"/>
</dbReference>
<keyword evidence="8" id="KW-1185">Reference proteome</keyword>
<dbReference type="InterPro" id="IPR002099">
    <property type="entry name" value="MutL/Mlh/PMS"/>
</dbReference>
<dbReference type="AlphaFoldDB" id="A0A1R1ML38"/>
<keyword evidence="3" id="KW-0227">DNA damage</keyword>
<dbReference type="InterPro" id="IPR042121">
    <property type="entry name" value="MutL_C_regsub"/>
</dbReference>
<dbReference type="InterPro" id="IPR042120">
    <property type="entry name" value="MutL_C_dimsub"/>
</dbReference>
<dbReference type="SUPFAM" id="SSF55874">
    <property type="entry name" value="ATPase domain of HSP90 chaperone/DNA topoisomerase II/histidine kinase"/>
    <property type="match status" value="1"/>
</dbReference>
<gene>
    <name evidence="7" type="ORF">BLW93_04765</name>
</gene>
<dbReference type="Gene3D" id="3.30.230.10">
    <property type="match status" value="1"/>
</dbReference>
<dbReference type="SUPFAM" id="SSF118116">
    <property type="entry name" value="DNA mismatch repair protein MutL"/>
    <property type="match status" value="1"/>
</dbReference>
<dbReference type="PANTHER" id="PTHR10073:SF12">
    <property type="entry name" value="DNA MISMATCH REPAIR PROTEIN MLH1"/>
    <property type="match status" value="1"/>
</dbReference>
<comment type="similarity">
    <text evidence="1">Belongs to the DNA mismatch repair MutL/HexB family.</text>
</comment>
<evidence type="ECO:0000313" key="7">
    <source>
        <dbReference type="EMBL" id="OMH40525.1"/>
    </source>
</evidence>
<evidence type="ECO:0000256" key="3">
    <source>
        <dbReference type="ARBA" id="ARBA00022763"/>
    </source>
</evidence>
<dbReference type="GO" id="GO:0016887">
    <property type="term" value="F:ATP hydrolysis activity"/>
    <property type="evidence" value="ECO:0007669"/>
    <property type="project" value="InterPro"/>
</dbReference>
<dbReference type="GO" id="GO:0032300">
    <property type="term" value="C:mismatch repair complex"/>
    <property type="evidence" value="ECO:0007669"/>
    <property type="project" value="InterPro"/>
</dbReference>
<dbReference type="SUPFAM" id="SSF54211">
    <property type="entry name" value="Ribosomal protein S5 domain 2-like"/>
    <property type="match status" value="1"/>
</dbReference>
<dbReference type="Proteomes" id="UP000187408">
    <property type="component" value="Unassembled WGS sequence"/>
</dbReference>
<dbReference type="NCBIfam" id="TIGR00585">
    <property type="entry name" value="mutl"/>
    <property type="match status" value="1"/>
</dbReference>
<proteinExistence type="inferred from homology"/>
<evidence type="ECO:0000259" key="5">
    <source>
        <dbReference type="SMART" id="SM00853"/>
    </source>
</evidence>
<dbReference type="Gene3D" id="3.30.1540.20">
    <property type="entry name" value="MutL, C-terminal domain, dimerisation subdomain"/>
    <property type="match status" value="1"/>
</dbReference>
<dbReference type="STRING" id="1914305.BLW93_04765"/>
<dbReference type="InterPro" id="IPR038973">
    <property type="entry name" value="MutL/Mlh/Pms-like"/>
</dbReference>
<keyword evidence="4" id="KW-0234">DNA repair</keyword>
<dbReference type="SMART" id="SM01340">
    <property type="entry name" value="DNA_mis_repair"/>
    <property type="match status" value="1"/>
</dbReference>
<dbReference type="GO" id="GO:0006298">
    <property type="term" value="P:mismatch repair"/>
    <property type="evidence" value="ECO:0007669"/>
    <property type="project" value="InterPro"/>
</dbReference>
<dbReference type="InterPro" id="IPR020568">
    <property type="entry name" value="Ribosomal_Su5_D2-typ_SF"/>
</dbReference>
<dbReference type="Pfam" id="PF01119">
    <property type="entry name" value="DNA_mis_repair"/>
    <property type="match status" value="1"/>
</dbReference>
<dbReference type="Gene3D" id="3.30.565.10">
    <property type="entry name" value="Histidine kinase-like ATPase, C-terminal domain"/>
    <property type="match status" value="1"/>
</dbReference>
<feature type="domain" description="MutL C-terminal dimerisation" evidence="5">
    <location>
        <begin position="317"/>
        <end position="435"/>
    </location>
</feature>
<evidence type="ECO:0000313" key="8">
    <source>
        <dbReference type="Proteomes" id="UP000187408"/>
    </source>
</evidence>
<dbReference type="InterPro" id="IPR014790">
    <property type="entry name" value="MutL_C"/>
</dbReference>
<dbReference type="InterPro" id="IPR014721">
    <property type="entry name" value="Ribsml_uS5_D2-typ_fold_subgr"/>
</dbReference>
<comment type="caution">
    <text evidence="7">The sequence shown here is derived from an EMBL/GenBank/DDBJ whole genome shotgun (WGS) entry which is preliminary data.</text>
</comment>
<reference evidence="7 8" key="1">
    <citation type="submission" date="2016-10" db="EMBL/GenBank/DDBJ databases">
        <title>Genome sequence of a sulfur-reducing bacterium Desulfurobacterium indicum K6013.</title>
        <authorList>
            <person name="Cao J."/>
            <person name="Shao Z."/>
            <person name="Alain K."/>
            <person name="Jebbar M."/>
        </authorList>
    </citation>
    <scope>NUCLEOTIDE SEQUENCE [LARGE SCALE GENOMIC DNA]</scope>
    <source>
        <strain evidence="7 8">K6013</strain>
    </source>
</reference>
<dbReference type="InterPro" id="IPR037198">
    <property type="entry name" value="MutL_C_sf"/>
</dbReference>
<dbReference type="GO" id="GO:0005524">
    <property type="term" value="F:ATP binding"/>
    <property type="evidence" value="ECO:0007669"/>
    <property type="project" value="InterPro"/>
</dbReference>
<dbReference type="Pfam" id="PF13589">
    <property type="entry name" value="HATPase_c_3"/>
    <property type="match status" value="1"/>
</dbReference>
<dbReference type="Gene3D" id="3.30.1370.100">
    <property type="entry name" value="MutL, C-terminal domain, regulatory subdomain"/>
    <property type="match status" value="1"/>
</dbReference>
<dbReference type="EMBL" id="MOEN01000014">
    <property type="protein sequence ID" value="OMH40525.1"/>
    <property type="molecule type" value="Genomic_DNA"/>
</dbReference>
<protein>
    <recommendedName>
        <fullName evidence="2">DNA mismatch repair protein MutL</fullName>
    </recommendedName>
</protein>
<name>A0A1R1ML38_9BACT</name>
<accession>A0A1R1ML38</accession>
<dbReference type="InterPro" id="IPR013507">
    <property type="entry name" value="DNA_mismatch_S5_2-like"/>
</dbReference>
<evidence type="ECO:0000256" key="4">
    <source>
        <dbReference type="ARBA" id="ARBA00023204"/>
    </source>
</evidence>
<dbReference type="InterPro" id="IPR014762">
    <property type="entry name" value="DNA_mismatch_repair_CS"/>
</dbReference>
<organism evidence="7 8">
    <name type="scientific">Desulfurobacterium indicum</name>
    <dbReference type="NCBI Taxonomy" id="1914305"/>
    <lineage>
        <taxon>Bacteria</taxon>
        <taxon>Pseudomonadati</taxon>
        <taxon>Aquificota</taxon>
        <taxon>Aquificia</taxon>
        <taxon>Desulfurobacteriales</taxon>
        <taxon>Desulfurobacteriaceae</taxon>
        <taxon>Desulfurobacterium</taxon>
    </lineage>
</organism>
<dbReference type="Pfam" id="PF08676">
    <property type="entry name" value="MutL_C"/>
    <property type="match status" value="1"/>
</dbReference>